<accession>A0A1I1RKB1</accession>
<reference evidence="5" key="1">
    <citation type="submission" date="2016-10" db="EMBL/GenBank/DDBJ databases">
        <authorList>
            <person name="Varghese N."/>
            <person name="Submissions S."/>
        </authorList>
    </citation>
    <scope>NUCLEOTIDE SEQUENCE [LARGE SCALE GENOMIC DNA]</scope>
    <source>
        <strain evidence="5">DSM 7481</strain>
    </source>
</reference>
<proteinExistence type="predicted"/>
<dbReference type="EMBL" id="FOMQ01000001">
    <property type="protein sequence ID" value="SFD34785.1"/>
    <property type="molecule type" value="Genomic_DNA"/>
</dbReference>
<keyword evidence="5" id="KW-1185">Reference proteome</keyword>
<dbReference type="RefSeq" id="WP_092948930.1">
    <property type="nucleotide sequence ID" value="NZ_FOMQ01000001.1"/>
</dbReference>
<dbReference type="Gene3D" id="3.40.50.2300">
    <property type="match status" value="2"/>
</dbReference>
<evidence type="ECO:0000313" key="4">
    <source>
        <dbReference type="EMBL" id="SFD34785.1"/>
    </source>
</evidence>
<feature type="signal peptide" evidence="2">
    <location>
        <begin position="1"/>
        <end position="24"/>
    </location>
</feature>
<sequence length="386" mass="41230">MTDLHKRSLLKVAALSALAAAAMAGCGKKDEPAPAAPAAPAAQAPAPKAEPLKIAFAYVGPVGDGGWSFAHDNGRKAIEKEFGDKVQTSFVESVPESADAERVLRDMAGQGNKLIFGTTFGYMETIQKLAPEFKDVKFEHATGYKTAENVRTYDSRTYEGAYMAGVIAGAMTKTDTLGVVGSVPIPEVIRNINSFTLGAQSVNPKVKTKVVWVNEWFSPPKETEAATSLINGGADVLFQNTDSPAVLKTAQEKGKRAFGWDSDMTAYGPKAHLASAVINWGPYYIQSTREVLEGKWTTGQHWWGVKEGAIDLVSIAEDVPAETRAKVEQVKAGLKDGSFSIWKGPIVGQDGKELLAKDVVADDKFLSGISFYVKGVEGTVPGGDKK</sequence>
<keyword evidence="1 2" id="KW-0732">Signal</keyword>
<dbReference type="Pfam" id="PF02608">
    <property type="entry name" value="Bmp"/>
    <property type="match status" value="1"/>
</dbReference>
<dbReference type="OrthoDB" id="9769871at2"/>
<dbReference type="InterPro" id="IPR003760">
    <property type="entry name" value="PnrA-like"/>
</dbReference>
<dbReference type="AlphaFoldDB" id="A0A1I1RKB1"/>
<feature type="chain" id="PRO_5011623755" evidence="2">
    <location>
        <begin position="25"/>
        <end position="386"/>
    </location>
</feature>
<dbReference type="InterPro" id="IPR052910">
    <property type="entry name" value="ABC-Purine-Binding"/>
</dbReference>
<dbReference type="PROSITE" id="PS51257">
    <property type="entry name" value="PROKAR_LIPOPROTEIN"/>
    <property type="match status" value="1"/>
</dbReference>
<name>A0A1I1RKB1_9BURK</name>
<dbReference type="GO" id="GO:0005886">
    <property type="term" value="C:plasma membrane"/>
    <property type="evidence" value="ECO:0007669"/>
    <property type="project" value="InterPro"/>
</dbReference>
<evidence type="ECO:0000256" key="2">
    <source>
        <dbReference type="SAM" id="SignalP"/>
    </source>
</evidence>
<dbReference type="InterPro" id="IPR006311">
    <property type="entry name" value="TAT_signal"/>
</dbReference>
<organism evidence="4 5">
    <name type="scientific">Paracidovorax konjaci</name>
    <dbReference type="NCBI Taxonomy" id="32040"/>
    <lineage>
        <taxon>Bacteria</taxon>
        <taxon>Pseudomonadati</taxon>
        <taxon>Pseudomonadota</taxon>
        <taxon>Betaproteobacteria</taxon>
        <taxon>Burkholderiales</taxon>
        <taxon>Comamonadaceae</taxon>
        <taxon>Paracidovorax</taxon>
    </lineage>
</organism>
<evidence type="ECO:0000259" key="3">
    <source>
        <dbReference type="Pfam" id="PF02608"/>
    </source>
</evidence>
<feature type="domain" description="ABC transporter substrate-binding protein PnrA-like" evidence="3">
    <location>
        <begin position="53"/>
        <end position="317"/>
    </location>
</feature>
<dbReference type="STRING" id="32040.SAMN04489710_101205"/>
<evidence type="ECO:0000256" key="1">
    <source>
        <dbReference type="ARBA" id="ARBA00022729"/>
    </source>
</evidence>
<protein>
    <submittedName>
        <fullName evidence="4">Nucleoside-binding protein</fullName>
    </submittedName>
</protein>
<dbReference type="Proteomes" id="UP000199517">
    <property type="component" value="Unassembled WGS sequence"/>
</dbReference>
<dbReference type="PANTHER" id="PTHR43208">
    <property type="entry name" value="ABC TRANSPORTER SUBSTRATE-BINDING PROTEIN"/>
    <property type="match status" value="1"/>
</dbReference>
<dbReference type="CDD" id="cd19963">
    <property type="entry name" value="PBP1_BMP-like"/>
    <property type="match status" value="1"/>
</dbReference>
<gene>
    <name evidence="4" type="ORF">SAMN04489710_101205</name>
</gene>
<evidence type="ECO:0000313" key="5">
    <source>
        <dbReference type="Proteomes" id="UP000199517"/>
    </source>
</evidence>
<dbReference type="PANTHER" id="PTHR43208:SF1">
    <property type="entry name" value="ABC TRANSPORTER SUBSTRATE-BINDING PROTEIN"/>
    <property type="match status" value="1"/>
</dbReference>
<dbReference type="PROSITE" id="PS51318">
    <property type="entry name" value="TAT"/>
    <property type="match status" value="1"/>
</dbReference>